<sequence>MHRSIVISTILAFAALVAAQNQTIQLVVGGEASTQGGIFQFIPPSITASEGSVVTFQFAGNPGNHSITQSSFSSPCQPLTGGFDSGFVFIPQGTETFPTFELTITNGSQPIWFYCKQLSPAPHCQAGMVGAINAPTSGNTFDLFQQAATHSTGTPGQNVGGLVGVGASASAPPGPLTGSGVEGFGNPTGASAASVASATSSASTTPSSPVSSPSTSPSTSSSGMVEANGLVMMLAALLGVTLA</sequence>
<name>A0ACB8TCI8_9AGAM</name>
<protein>
    <submittedName>
        <fullName evidence="1">Uncharacterized protein</fullName>
    </submittedName>
</protein>
<reference evidence="1" key="2">
    <citation type="journal article" date="2022" name="New Phytol.">
        <title>Evolutionary transition to the ectomycorrhizal habit in the genomes of a hyperdiverse lineage of mushroom-forming fungi.</title>
        <authorList>
            <person name="Looney B."/>
            <person name="Miyauchi S."/>
            <person name="Morin E."/>
            <person name="Drula E."/>
            <person name="Courty P.E."/>
            <person name="Kohler A."/>
            <person name="Kuo A."/>
            <person name="LaButti K."/>
            <person name="Pangilinan J."/>
            <person name="Lipzen A."/>
            <person name="Riley R."/>
            <person name="Andreopoulos W."/>
            <person name="He G."/>
            <person name="Johnson J."/>
            <person name="Nolan M."/>
            <person name="Tritt A."/>
            <person name="Barry K.W."/>
            <person name="Grigoriev I.V."/>
            <person name="Nagy L.G."/>
            <person name="Hibbett D."/>
            <person name="Henrissat B."/>
            <person name="Matheny P.B."/>
            <person name="Labbe J."/>
            <person name="Martin F.M."/>
        </authorList>
    </citation>
    <scope>NUCLEOTIDE SEQUENCE</scope>
    <source>
        <strain evidence="1">HHB10654</strain>
    </source>
</reference>
<gene>
    <name evidence="1" type="ORF">BV25DRAFT_1619270</name>
</gene>
<evidence type="ECO:0000313" key="1">
    <source>
        <dbReference type="EMBL" id="KAI0065956.1"/>
    </source>
</evidence>
<keyword evidence="2" id="KW-1185">Reference proteome</keyword>
<dbReference type="EMBL" id="MU277194">
    <property type="protein sequence ID" value="KAI0065956.1"/>
    <property type="molecule type" value="Genomic_DNA"/>
</dbReference>
<evidence type="ECO:0000313" key="2">
    <source>
        <dbReference type="Proteomes" id="UP000814140"/>
    </source>
</evidence>
<accession>A0ACB8TCI8</accession>
<proteinExistence type="predicted"/>
<comment type="caution">
    <text evidence="1">The sequence shown here is derived from an EMBL/GenBank/DDBJ whole genome shotgun (WGS) entry which is preliminary data.</text>
</comment>
<dbReference type="Proteomes" id="UP000814140">
    <property type="component" value="Unassembled WGS sequence"/>
</dbReference>
<reference evidence="1" key="1">
    <citation type="submission" date="2021-03" db="EMBL/GenBank/DDBJ databases">
        <authorList>
            <consortium name="DOE Joint Genome Institute"/>
            <person name="Ahrendt S."/>
            <person name="Looney B.P."/>
            <person name="Miyauchi S."/>
            <person name="Morin E."/>
            <person name="Drula E."/>
            <person name="Courty P.E."/>
            <person name="Chicoki N."/>
            <person name="Fauchery L."/>
            <person name="Kohler A."/>
            <person name="Kuo A."/>
            <person name="Labutti K."/>
            <person name="Pangilinan J."/>
            <person name="Lipzen A."/>
            <person name="Riley R."/>
            <person name="Andreopoulos W."/>
            <person name="He G."/>
            <person name="Johnson J."/>
            <person name="Barry K.W."/>
            <person name="Grigoriev I.V."/>
            <person name="Nagy L."/>
            <person name="Hibbett D."/>
            <person name="Henrissat B."/>
            <person name="Matheny P.B."/>
            <person name="Labbe J."/>
            <person name="Martin F."/>
        </authorList>
    </citation>
    <scope>NUCLEOTIDE SEQUENCE</scope>
    <source>
        <strain evidence="1">HHB10654</strain>
    </source>
</reference>
<organism evidence="1 2">
    <name type="scientific">Artomyces pyxidatus</name>
    <dbReference type="NCBI Taxonomy" id="48021"/>
    <lineage>
        <taxon>Eukaryota</taxon>
        <taxon>Fungi</taxon>
        <taxon>Dikarya</taxon>
        <taxon>Basidiomycota</taxon>
        <taxon>Agaricomycotina</taxon>
        <taxon>Agaricomycetes</taxon>
        <taxon>Russulales</taxon>
        <taxon>Auriscalpiaceae</taxon>
        <taxon>Artomyces</taxon>
    </lineage>
</organism>